<evidence type="ECO:0000313" key="5">
    <source>
        <dbReference type="EMBL" id="APM41156.1"/>
    </source>
</evidence>
<evidence type="ECO:0000259" key="4">
    <source>
        <dbReference type="SMART" id="SM00967"/>
    </source>
</evidence>
<dbReference type="SUPFAM" id="SSF75217">
    <property type="entry name" value="alpha/beta knot"/>
    <property type="match status" value="1"/>
</dbReference>
<accession>A0A1L5FDS5</accession>
<reference evidence="5 6" key="1">
    <citation type="submission" date="2016-12" db="EMBL/GenBank/DDBJ databases">
        <title>Complete genome sequence of Clostridium kluyveri JZZ isolated from the pit mud of a Chinese flavor liquor-making factory.</title>
        <authorList>
            <person name="Wang Y."/>
        </authorList>
    </citation>
    <scope>NUCLEOTIDE SEQUENCE [LARGE SCALE GENOMIC DNA]</scope>
    <source>
        <strain evidence="5 6">JZZ</strain>
    </source>
</reference>
<dbReference type="PANTHER" id="PTHR46429">
    <property type="entry name" value="23S RRNA (GUANOSINE-2'-O-)-METHYLTRANSFERASE RLMB"/>
    <property type="match status" value="1"/>
</dbReference>
<sequence>MKNKYSVLRHKNKIENFKSESQFREDLIEGRNAVMEALKSDNVTIEQIFVLDGNMSGSINTIFAIAKEKHIVVKKVDKRKLDRISQTGVHQGVIAKVTPYKYCELEDILDYASERGEPPFIIILDEIQDPHNFGAIVRTAEVSGVHGIIIPKRRNVGITPTVYKSSAGAVEYMKICKVTNLNTIIEKLKKENIWIYGADMTGENYCFDVDFNSSIALIIGSEGKGISKLTKQKCDKLVKIPMMGNISSLNASVAAGMLMYEILKQKMKSDRN</sequence>
<dbReference type="Pfam" id="PF08032">
    <property type="entry name" value="SpoU_sub_bind"/>
    <property type="match status" value="1"/>
</dbReference>
<dbReference type="Gene3D" id="3.40.1280.10">
    <property type="match status" value="1"/>
</dbReference>
<organism evidence="5 6">
    <name type="scientific">Clostridium kluyveri</name>
    <dbReference type="NCBI Taxonomy" id="1534"/>
    <lineage>
        <taxon>Bacteria</taxon>
        <taxon>Bacillati</taxon>
        <taxon>Bacillota</taxon>
        <taxon>Clostridia</taxon>
        <taxon>Eubacteriales</taxon>
        <taxon>Clostridiaceae</taxon>
        <taxon>Clostridium</taxon>
    </lineage>
</organism>
<dbReference type="InterPro" id="IPR029028">
    <property type="entry name" value="Alpha/beta_knot_MTases"/>
</dbReference>
<dbReference type="NCBIfam" id="TIGR00186">
    <property type="entry name" value="rRNA_methyl_3"/>
    <property type="match status" value="1"/>
</dbReference>
<dbReference type="InterPro" id="IPR013123">
    <property type="entry name" value="SpoU_subst-bd"/>
</dbReference>
<evidence type="ECO:0000313" key="6">
    <source>
        <dbReference type="Proteomes" id="UP000184604"/>
    </source>
</evidence>
<protein>
    <submittedName>
        <fullName evidence="5">23S rRNA (Guanosine(2251)-2'-O)-methyltransferase RlmB</fullName>
    </submittedName>
</protein>
<dbReference type="GO" id="GO:0032259">
    <property type="term" value="P:methylation"/>
    <property type="evidence" value="ECO:0007669"/>
    <property type="project" value="UniProtKB-KW"/>
</dbReference>
<dbReference type="AlphaFoldDB" id="A0A1L5FDS5"/>
<dbReference type="CDD" id="cd18103">
    <property type="entry name" value="SpoU-like_RlmB"/>
    <property type="match status" value="1"/>
</dbReference>
<dbReference type="InterPro" id="IPR004441">
    <property type="entry name" value="rRNA_MeTrfase_TrmH"/>
</dbReference>
<dbReference type="RefSeq" id="WP_073541022.1">
    <property type="nucleotide sequence ID" value="NZ_CP018335.1"/>
</dbReference>
<dbReference type="FunFam" id="3.40.1280.10:FF:000008">
    <property type="entry name" value="Group 3 RNA methyltransferase TrmH"/>
    <property type="match status" value="1"/>
</dbReference>
<dbReference type="InterPro" id="IPR001537">
    <property type="entry name" value="SpoU_MeTrfase"/>
</dbReference>
<dbReference type="GO" id="GO:0006396">
    <property type="term" value="P:RNA processing"/>
    <property type="evidence" value="ECO:0007669"/>
    <property type="project" value="InterPro"/>
</dbReference>
<comment type="similarity">
    <text evidence="1">Belongs to the class IV-like SAM-binding methyltransferase superfamily. RNA methyltransferase TrmH family.</text>
</comment>
<proteinExistence type="inferred from homology"/>
<dbReference type="Pfam" id="PF00588">
    <property type="entry name" value="SpoU_methylase"/>
    <property type="match status" value="1"/>
</dbReference>
<dbReference type="InterPro" id="IPR029026">
    <property type="entry name" value="tRNA_m1G_MTases_N"/>
</dbReference>
<dbReference type="GO" id="GO:0005829">
    <property type="term" value="C:cytosol"/>
    <property type="evidence" value="ECO:0007669"/>
    <property type="project" value="TreeGrafter"/>
</dbReference>
<gene>
    <name evidence="5" type="ORF">BS101_01630</name>
</gene>
<name>A0A1L5FDS5_CLOKL</name>
<dbReference type="InterPro" id="IPR029064">
    <property type="entry name" value="Ribosomal_eL30-like_sf"/>
</dbReference>
<evidence type="ECO:0000256" key="3">
    <source>
        <dbReference type="ARBA" id="ARBA00022679"/>
    </source>
</evidence>
<dbReference type="SMART" id="SM00967">
    <property type="entry name" value="SpoU_sub_bind"/>
    <property type="match status" value="1"/>
</dbReference>
<dbReference type="SUPFAM" id="SSF55315">
    <property type="entry name" value="L30e-like"/>
    <property type="match status" value="1"/>
</dbReference>
<dbReference type="EMBL" id="CP018335">
    <property type="protein sequence ID" value="APM41156.1"/>
    <property type="molecule type" value="Genomic_DNA"/>
</dbReference>
<dbReference type="Gene3D" id="3.30.1330.30">
    <property type="match status" value="1"/>
</dbReference>
<evidence type="ECO:0000256" key="2">
    <source>
        <dbReference type="ARBA" id="ARBA00022603"/>
    </source>
</evidence>
<keyword evidence="2 5" id="KW-0489">Methyltransferase</keyword>
<keyword evidence="3 5" id="KW-0808">Transferase</keyword>
<dbReference type="Proteomes" id="UP000184604">
    <property type="component" value="Chromosome"/>
</dbReference>
<feature type="domain" description="RNA 2-O ribose methyltransferase substrate binding" evidence="4">
    <location>
        <begin position="27"/>
        <end position="103"/>
    </location>
</feature>
<dbReference type="GO" id="GO:0003723">
    <property type="term" value="F:RNA binding"/>
    <property type="evidence" value="ECO:0007669"/>
    <property type="project" value="InterPro"/>
</dbReference>
<dbReference type="GO" id="GO:0008173">
    <property type="term" value="F:RNA methyltransferase activity"/>
    <property type="evidence" value="ECO:0007669"/>
    <property type="project" value="InterPro"/>
</dbReference>
<dbReference type="PANTHER" id="PTHR46429:SF1">
    <property type="entry name" value="23S RRNA (GUANOSINE-2'-O-)-METHYLTRANSFERASE RLMB"/>
    <property type="match status" value="1"/>
</dbReference>
<evidence type="ECO:0000256" key="1">
    <source>
        <dbReference type="ARBA" id="ARBA00007228"/>
    </source>
</evidence>